<organism evidence="2 3">
    <name type="scientific">Roseomonas fluvialis</name>
    <dbReference type="NCBI Taxonomy" id="1750527"/>
    <lineage>
        <taxon>Bacteria</taxon>
        <taxon>Pseudomonadati</taxon>
        <taxon>Pseudomonadota</taxon>
        <taxon>Alphaproteobacteria</taxon>
        <taxon>Acetobacterales</taxon>
        <taxon>Roseomonadaceae</taxon>
        <taxon>Roseomonas</taxon>
    </lineage>
</organism>
<evidence type="ECO:0000259" key="1">
    <source>
        <dbReference type="Pfam" id="PF05050"/>
    </source>
</evidence>
<feature type="domain" description="Methyltransferase FkbM" evidence="1">
    <location>
        <begin position="45"/>
        <end position="184"/>
    </location>
</feature>
<dbReference type="SUPFAM" id="SSF53335">
    <property type="entry name" value="S-adenosyl-L-methionine-dependent methyltransferases"/>
    <property type="match status" value="1"/>
</dbReference>
<reference evidence="2 3" key="1">
    <citation type="journal article" date="2016" name="Microbes Environ.">
        <title>Phylogenetically diverse aerobic anoxygenic phototrophic bacteria isolated from epilithic biofilms in Tama river, Japan.</title>
        <authorList>
            <person name="Hirose S."/>
            <person name="Matsuura K."/>
            <person name="Haruta S."/>
        </authorList>
    </citation>
    <scope>NUCLEOTIDE SEQUENCE [LARGE SCALE GENOMIC DNA]</scope>
    <source>
        <strain evidence="2 3">S08</strain>
    </source>
</reference>
<dbReference type="PANTHER" id="PTHR34203">
    <property type="entry name" value="METHYLTRANSFERASE, FKBM FAMILY PROTEIN"/>
    <property type="match status" value="1"/>
</dbReference>
<dbReference type="NCBIfam" id="TIGR01444">
    <property type="entry name" value="fkbM_fam"/>
    <property type="match status" value="1"/>
</dbReference>
<evidence type="ECO:0000313" key="3">
    <source>
        <dbReference type="Proteomes" id="UP000831327"/>
    </source>
</evidence>
<protein>
    <recommendedName>
        <fullName evidence="1">Methyltransferase FkbM domain-containing protein</fullName>
    </recommendedName>
</protein>
<evidence type="ECO:0000313" key="2">
    <source>
        <dbReference type="EMBL" id="BDG72005.1"/>
    </source>
</evidence>
<dbReference type="InterPro" id="IPR052514">
    <property type="entry name" value="SAM-dependent_MTase"/>
</dbReference>
<dbReference type="Gene3D" id="3.40.50.150">
    <property type="entry name" value="Vaccinia Virus protein VP39"/>
    <property type="match status" value="1"/>
</dbReference>
<dbReference type="Pfam" id="PF05050">
    <property type="entry name" value="Methyltransf_21"/>
    <property type="match status" value="1"/>
</dbReference>
<accession>A0ABM9SEE4</accession>
<dbReference type="RefSeq" id="WP_244459223.1">
    <property type="nucleotide sequence ID" value="NZ_AP025637.1"/>
</dbReference>
<sequence length="286" mass="31787">MPLGSEQTPAFPQVKAERTDYGSQFEILVSYIYHHLVAAGAHVVDGGANAGLHAVPLADLVGPSGRLVCFEPNPEPAAGLARNLARAVADGVAELRHEALGNQPGELRFTANRKRSALSRVTAAADQPGPDEEVIVVPVVRMDDVVQTDRLDFIKLDLEGFDFNGMRGAQRLIGAFRPPVIFENAREGAARRYGYTRDEFFAWFDAMGYATVDLHNRPLTPETWTSKDLAFEFIALHRDDPRRDLVTRTIHRFWTTLPERAPIAEWKVCVQLCRRPIEYVGGRVAD</sequence>
<gene>
    <name evidence="2" type="ORF">Rmf_19340</name>
</gene>
<dbReference type="InterPro" id="IPR029063">
    <property type="entry name" value="SAM-dependent_MTases_sf"/>
</dbReference>
<dbReference type="EMBL" id="AP025637">
    <property type="protein sequence ID" value="BDG72005.1"/>
    <property type="molecule type" value="Genomic_DNA"/>
</dbReference>
<name>A0ABM9SEE4_9PROT</name>
<dbReference type="Proteomes" id="UP000831327">
    <property type="component" value="Chromosome"/>
</dbReference>
<keyword evidence="3" id="KW-1185">Reference proteome</keyword>
<proteinExistence type="predicted"/>
<dbReference type="PANTHER" id="PTHR34203:SF15">
    <property type="entry name" value="SLL1173 PROTEIN"/>
    <property type="match status" value="1"/>
</dbReference>
<dbReference type="InterPro" id="IPR006342">
    <property type="entry name" value="FkbM_mtfrase"/>
</dbReference>